<comment type="similarity">
    <text evidence="1 4">Belongs to the UDP-glucose/GDP-mannose dehydrogenase family.</text>
</comment>
<dbReference type="NCBIfam" id="TIGR03026">
    <property type="entry name" value="NDP-sugDHase"/>
    <property type="match status" value="1"/>
</dbReference>
<proteinExistence type="inferred from homology"/>
<dbReference type="Pfam" id="PF03720">
    <property type="entry name" value="UDPG_MGDP_dh_C"/>
    <property type="match status" value="1"/>
</dbReference>
<dbReference type="InterPro" id="IPR008927">
    <property type="entry name" value="6-PGluconate_DH-like_C_sf"/>
</dbReference>
<evidence type="ECO:0000256" key="4">
    <source>
        <dbReference type="PIRNR" id="PIRNR000124"/>
    </source>
</evidence>
<accession>A0A1I7JD87</accession>
<dbReference type="InterPro" id="IPR014027">
    <property type="entry name" value="UDP-Glc/GDP-Man_DH_C"/>
</dbReference>
<evidence type="ECO:0000256" key="3">
    <source>
        <dbReference type="ARBA" id="ARBA00023027"/>
    </source>
</evidence>
<keyword evidence="2" id="KW-0560">Oxidoreductase</keyword>
<dbReference type="Gene3D" id="3.40.50.720">
    <property type="entry name" value="NAD(P)-binding Rossmann-like Domain"/>
    <property type="match status" value="2"/>
</dbReference>
<organism evidence="6 7">
    <name type="scientific">Alicyclobacillus macrosporangiidus</name>
    <dbReference type="NCBI Taxonomy" id="392015"/>
    <lineage>
        <taxon>Bacteria</taxon>
        <taxon>Bacillati</taxon>
        <taxon>Bacillota</taxon>
        <taxon>Bacilli</taxon>
        <taxon>Bacillales</taxon>
        <taxon>Alicyclobacillaceae</taxon>
        <taxon>Alicyclobacillus</taxon>
    </lineage>
</organism>
<dbReference type="STRING" id="392015.SAMN05421543_109126"/>
<dbReference type="InterPro" id="IPR036220">
    <property type="entry name" value="UDP-Glc/GDP-Man_DH_C_sf"/>
</dbReference>
<dbReference type="InterPro" id="IPR036291">
    <property type="entry name" value="NAD(P)-bd_dom_sf"/>
</dbReference>
<dbReference type="OrthoDB" id="9803238at2"/>
<dbReference type="InterPro" id="IPR017476">
    <property type="entry name" value="UDP-Glc/GDP-Man"/>
</dbReference>
<dbReference type="Pfam" id="PF03721">
    <property type="entry name" value="UDPG_MGDP_dh_N"/>
    <property type="match status" value="1"/>
</dbReference>
<gene>
    <name evidence="6" type="ORF">SAMN05421543_109126</name>
</gene>
<evidence type="ECO:0000256" key="2">
    <source>
        <dbReference type="ARBA" id="ARBA00023002"/>
    </source>
</evidence>
<evidence type="ECO:0000259" key="5">
    <source>
        <dbReference type="SMART" id="SM00984"/>
    </source>
</evidence>
<dbReference type="SUPFAM" id="SSF51735">
    <property type="entry name" value="NAD(P)-binding Rossmann-fold domains"/>
    <property type="match status" value="1"/>
</dbReference>
<dbReference type="GO" id="GO:0016628">
    <property type="term" value="F:oxidoreductase activity, acting on the CH-CH group of donors, NAD or NADP as acceptor"/>
    <property type="evidence" value="ECO:0007669"/>
    <property type="project" value="InterPro"/>
</dbReference>
<evidence type="ECO:0000256" key="1">
    <source>
        <dbReference type="ARBA" id="ARBA00006601"/>
    </source>
</evidence>
<dbReference type="InterPro" id="IPR014026">
    <property type="entry name" value="UDP-Glc/GDP-Man_DH_dimer"/>
</dbReference>
<dbReference type="Pfam" id="PF00984">
    <property type="entry name" value="UDPG_MGDP_dh"/>
    <property type="match status" value="1"/>
</dbReference>
<sequence length="397" mass="42900">MDGTIGVVGLGYIGLPLALCLCEKGYRVVGVDIDEDKVNELCHGRTAVSETFHGETLESILQRHLMAGRFIPTTHISVAAWEGRAYIVTVGVPVGQDGTLNETPLLSAMEQLGRVLKPGDLVLVRSTVVPGMMEEKIIPRLREASHMTPGVDFHVAYAPERVAEGRAIHEFQTLDVVLAGLTPQCTAKAAELLSRLTAGKIHVTDLRTAQLTKVIENVQRDVNIALAHQLKEIAEHHGVDVYELIGLANTHPRVRLLEPGIGVGGYCIPNAYAYLAASVPADRALPLLQLARRINETAPARMVERLAVQLTALGRRLEACTIAILGLGMKDGSNDVRHSPALACAEHLLRRGAVVRAFDPTVPMQYPFQVSTLESCLYGADGVIVEKILAEADLRPA</sequence>
<dbReference type="PIRSF" id="PIRSF000124">
    <property type="entry name" value="UDPglc_GDPman_dh"/>
    <property type="match status" value="1"/>
</dbReference>
<dbReference type="SUPFAM" id="SSF48179">
    <property type="entry name" value="6-phosphogluconate dehydrogenase C-terminal domain-like"/>
    <property type="match status" value="1"/>
</dbReference>
<dbReference type="GO" id="GO:0000271">
    <property type="term" value="P:polysaccharide biosynthetic process"/>
    <property type="evidence" value="ECO:0007669"/>
    <property type="project" value="InterPro"/>
</dbReference>
<dbReference type="SUPFAM" id="SSF52413">
    <property type="entry name" value="UDP-glucose/GDP-mannose dehydrogenase C-terminal domain"/>
    <property type="match status" value="1"/>
</dbReference>
<dbReference type="AlphaFoldDB" id="A0A1I7JD87"/>
<protein>
    <submittedName>
        <fullName evidence="6">UDP-N-acetyl-D-mannosaminuronic acid dehydrogenase</fullName>
    </submittedName>
</protein>
<dbReference type="Proteomes" id="UP000183508">
    <property type="component" value="Unassembled WGS sequence"/>
</dbReference>
<dbReference type="EMBL" id="FPBV01000009">
    <property type="protein sequence ID" value="SFU83149.1"/>
    <property type="molecule type" value="Genomic_DNA"/>
</dbReference>
<dbReference type="PIRSF" id="PIRSF500136">
    <property type="entry name" value="UDP_ManNAc_DH"/>
    <property type="match status" value="1"/>
</dbReference>
<evidence type="ECO:0000313" key="6">
    <source>
        <dbReference type="EMBL" id="SFU83149.1"/>
    </source>
</evidence>
<dbReference type="SMART" id="SM00984">
    <property type="entry name" value="UDPG_MGDP_dh_C"/>
    <property type="match status" value="1"/>
</dbReference>
<reference evidence="7" key="1">
    <citation type="submission" date="2016-10" db="EMBL/GenBank/DDBJ databases">
        <authorList>
            <person name="Varghese N."/>
        </authorList>
    </citation>
    <scope>NUCLEOTIDE SEQUENCE [LARGE SCALE GENOMIC DNA]</scope>
    <source>
        <strain evidence="7">DSM 17980</strain>
    </source>
</reference>
<dbReference type="PANTHER" id="PTHR43491">
    <property type="entry name" value="UDP-N-ACETYL-D-MANNOSAMINE DEHYDROGENASE"/>
    <property type="match status" value="1"/>
</dbReference>
<evidence type="ECO:0000313" key="7">
    <source>
        <dbReference type="Proteomes" id="UP000183508"/>
    </source>
</evidence>
<keyword evidence="7" id="KW-1185">Reference proteome</keyword>
<dbReference type="GO" id="GO:0051287">
    <property type="term" value="F:NAD binding"/>
    <property type="evidence" value="ECO:0007669"/>
    <property type="project" value="InterPro"/>
</dbReference>
<dbReference type="InterPro" id="IPR028359">
    <property type="entry name" value="UDP_ManNAc/GlcNAc_DH"/>
</dbReference>
<dbReference type="PANTHER" id="PTHR43491:SF2">
    <property type="entry name" value="UDP-N-ACETYL-D-MANNOSAMINE DEHYDROGENASE"/>
    <property type="match status" value="1"/>
</dbReference>
<dbReference type="InterPro" id="IPR001732">
    <property type="entry name" value="UDP-Glc/GDP-Man_DH_N"/>
</dbReference>
<name>A0A1I7JD87_9BACL</name>
<keyword evidence="3" id="KW-0520">NAD</keyword>
<feature type="domain" description="UDP-glucose/GDP-mannose dehydrogenase C-terminal" evidence="5">
    <location>
        <begin position="323"/>
        <end position="396"/>
    </location>
</feature>
<dbReference type="RefSeq" id="WP_074952237.1">
    <property type="nucleotide sequence ID" value="NZ_FPBV01000009.1"/>
</dbReference>
<dbReference type="GO" id="GO:0016616">
    <property type="term" value="F:oxidoreductase activity, acting on the CH-OH group of donors, NAD or NADP as acceptor"/>
    <property type="evidence" value="ECO:0007669"/>
    <property type="project" value="InterPro"/>
</dbReference>